<organism evidence="2 3">
    <name type="scientific">Simplicispira metamorpha</name>
    <dbReference type="NCBI Taxonomy" id="80881"/>
    <lineage>
        <taxon>Bacteria</taxon>
        <taxon>Pseudomonadati</taxon>
        <taxon>Pseudomonadota</taxon>
        <taxon>Betaproteobacteria</taxon>
        <taxon>Burkholderiales</taxon>
        <taxon>Comamonadaceae</taxon>
        <taxon>Simplicispira</taxon>
    </lineage>
</organism>
<feature type="signal peptide" evidence="1">
    <location>
        <begin position="1"/>
        <end position="20"/>
    </location>
</feature>
<protein>
    <recommendedName>
        <fullName evidence="4">Lipoprotein</fullName>
    </recommendedName>
</protein>
<keyword evidence="3" id="KW-1185">Reference proteome</keyword>
<evidence type="ECO:0000313" key="3">
    <source>
        <dbReference type="Proteomes" id="UP000295182"/>
    </source>
</evidence>
<dbReference type="RefSeq" id="WP_119012320.1">
    <property type="nucleotide sequence ID" value="NZ_QXNC01000004.1"/>
</dbReference>
<dbReference type="EMBL" id="SLXH01000006">
    <property type="protein sequence ID" value="TCP19163.1"/>
    <property type="molecule type" value="Genomic_DNA"/>
</dbReference>
<dbReference type="PROSITE" id="PS51257">
    <property type="entry name" value="PROKAR_LIPOPROTEIN"/>
    <property type="match status" value="1"/>
</dbReference>
<keyword evidence="1" id="KW-0732">Signal</keyword>
<evidence type="ECO:0000256" key="1">
    <source>
        <dbReference type="SAM" id="SignalP"/>
    </source>
</evidence>
<dbReference type="Proteomes" id="UP000295182">
    <property type="component" value="Unassembled WGS sequence"/>
</dbReference>
<reference evidence="2 3" key="1">
    <citation type="submission" date="2019-03" db="EMBL/GenBank/DDBJ databases">
        <title>Genomic Encyclopedia of Type Strains, Phase IV (KMG-IV): sequencing the most valuable type-strain genomes for metagenomic binning, comparative biology and taxonomic classification.</title>
        <authorList>
            <person name="Goeker M."/>
        </authorList>
    </citation>
    <scope>NUCLEOTIDE SEQUENCE [LARGE SCALE GENOMIC DNA]</scope>
    <source>
        <strain evidence="2 3">DSM 1837</strain>
    </source>
</reference>
<feature type="chain" id="PRO_5020891107" description="Lipoprotein" evidence="1">
    <location>
        <begin position="21"/>
        <end position="484"/>
    </location>
</feature>
<accession>A0A4R2ND92</accession>
<dbReference type="AlphaFoldDB" id="A0A4R2ND92"/>
<comment type="caution">
    <text evidence="2">The sequence shown here is derived from an EMBL/GenBank/DDBJ whole genome shotgun (WGS) entry which is preliminary data.</text>
</comment>
<evidence type="ECO:0000313" key="2">
    <source>
        <dbReference type="EMBL" id="TCP19163.1"/>
    </source>
</evidence>
<sequence length="484" mass="52521">MKKFFYLGSLWLALALSLLTGCSDNPENINPNAPLNAGNLNLVFVVSPDLTYQTPGDINPNTANLTPQGLNRSLLLATYLKNQVLGGENVNAIYALSPMTHLQTANDYPDMAAIGFIQQFALLNRDQRPLDKVGNTYTANSFPIHAAYTPATVPNGVAVPATFCTVCQGLDFKNTDANTQLVSGIIAKKTPGFHVFSAPWETIRALLVNINQQQGYALDLPTSFMGSNHVYAISITASGNANLVTYNSQLNPATSYPDLPLPVERAACTHLLQPSFKTSRIGGINGAVIPPNINKNQTVYIVRHAEAHPDANFVFENGNFVAAGQWRALDLGKSLNDKLVPAPNVVYSIDPAQSIANFGISYVRPSLTVLPYAIANKLPYKLASSFSLLVSPATAAESARQFFFNGGQFSNQVMLLGWESQRINPFLNALLDSYGGTEKERTWPGNDYDTIWTVRIDSVGNLTVENDLCEGIDSTKLPEMAPLF</sequence>
<name>A0A4R2ND92_9BURK</name>
<dbReference type="OrthoDB" id="7001291at2"/>
<proteinExistence type="predicted"/>
<evidence type="ECO:0008006" key="4">
    <source>
        <dbReference type="Google" id="ProtNLM"/>
    </source>
</evidence>
<gene>
    <name evidence="2" type="ORF">EV674_1065</name>
</gene>